<reference evidence="1" key="3">
    <citation type="submission" date="2025-09" db="UniProtKB">
        <authorList>
            <consortium name="Ensembl"/>
        </authorList>
    </citation>
    <scope>IDENTIFICATION</scope>
</reference>
<dbReference type="Proteomes" id="UP000007648">
    <property type="component" value="Unassembled WGS sequence"/>
</dbReference>
<name>A0A7N4V1E1_SARHA</name>
<proteinExistence type="predicted"/>
<keyword evidence="2" id="KW-1185">Reference proteome</keyword>
<dbReference type="Ensembl" id="ENSSHAT00000030543.1">
    <property type="protein sequence ID" value="ENSSHAP00000031655.1"/>
    <property type="gene ID" value="ENSSHAG00000023869.1"/>
</dbReference>
<reference evidence="1" key="2">
    <citation type="submission" date="2025-08" db="UniProtKB">
        <authorList>
            <consortium name="Ensembl"/>
        </authorList>
    </citation>
    <scope>IDENTIFICATION</scope>
</reference>
<accession>A0A7N4V1E1</accession>
<evidence type="ECO:0000313" key="1">
    <source>
        <dbReference type="Ensembl" id="ENSSHAP00000031655.1"/>
    </source>
</evidence>
<sequence length="71" mass="8253">WQEGRLEVGGKSGCNRATRRSKEKYTETLEFVKQDLNEFSQMVQRNTACPITVTASMFQEKLKVLQEQQEI</sequence>
<reference evidence="1 2" key="1">
    <citation type="journal article" date="2011" name="Proc. Natl. Acad. Sci. U.S.A.">
        <title>Genetic diversity and population structure of the endangered marsupial Sarcophilus harrisii (Tasmanian devil).</title>
        <authorList>
            <person name="Miller W."/>
            <person name="Hayes V.M."/>
            <person name="Ratan A."/>
            <person name="Petersen D.C."/>
            <person name="Wittekindt N.E."/>
            <person name="Miller J."/>
            <person name="Walenz B."/>
            <person name="Knight J."/>
            <person name="Qi J."/>
            <person name="Zhao F."/>
            <person name="Wang Q."/>
            <person name="Bedoya-Reina O.C."/>
            <person name="Katiyar N."/>
            <person name="Tomsho L.P."/>
            <person name="Kasson L.M."/>
            <person name="Hardie R.A."/>
            <person name="Woodbridge P."/>
            <person name="Tindall E.A."/>
            <person name="Bertelsen M.F."/>
            <person name="Dixon D."/>
            <person name="Pyecroft S."/>
            <person name="Helgen K.M."/>
            <person name="Lesk A.M."/>
            <person name="Pringle T.H."/>
            <person name="Patterson N."/>
            <person name="Zhang Y."/>
            <person name="Kreiss A."/>
            <person name="Woods G.M."/>
            <person name="Jones M.E."/>
            <person name="Schuster S.C."/>
        </authorList>
    </citation>
    <scope>NUCLEOTIDE SEQUENCE [LARGE SCALE GENOMIC DNA]</scope>
</reference>
<organism evidence="1 2">
    <name type="scientific">Sarcophilus harrisii</name>
    <name type="common">Tasmanian devil</name>
    <name type="synonym">Sarcophilus laniarius</name>
    <dbReference type="NCBI Taxonomy" id="9305"/>
    <lineage>
        <taxon>Eukaryota</taxon>
        <taxon>Metazoa</taxon>
        <taxon>Chordata</taxon>
        <taxon>Craniata</taxon>
        <taxon>Vertebrata</taxon>
        <taxon>Euteleostomi</taxon>
        <taxon>Mammalia</taxon>
        <taxon>Metatheria</taxon>
        <taxon>Dasyuromorphia</taxon>
        <taxon>Dasyuridae</taxon>
        <taxon>Sarcophilus</taxon>
    </lineage>
</organism>
<dbReference type="AlphaFoldDB" id="A0A7N4V1E1"/>
<protein>
    <submittedName>
        <fullName evidence="1">Uncharacterized protein</fullName>
    </submittedName>
</protein>
<dbReference type="InParanoid" id="A0A7N4V1E1"/>
<evidence type="ECO:0000313" key="2">
    <source>
        <dbReference type="Proteomes" id="UP000007648"/>
    </source>
</evidence>